<dbReference type="InterPro" id="IPR012334">
    <property type="entry name" value="Pectin_lyas_fold"/>
</dbReference>
<keyword evidence="2" id="KW-1185">Reference proteome</keyword>
<sequence length="219" mass="23220">MAHNFIKGINTSTGAALASHYFVSESGSDANAGTPDLPKRTIEGAVAAIGSSTGHTIVVSTGTYTPASLALPPATIVAADGFMVLQGTGTLPLFDANSAANRTFKVFIISNDAYLSNNAANLSRTVTFDGCLVFDSDIRHTFVYGFVLFNSTFMGCTIEFARNSYARSNNAVGCRFIASTLNTKSYAKNCVTDGDSKFYNVSKFHGGTANNSYEQTDYN</sequence>
<dbReference type="RefSeq" id="WP_123129363.1">
    <property type="nucleotide sequence ID" value="NZ_RJJD01000023.1"/>
</dbReference>
<evidence type="ECO:0000313" key="2">
    <source>
        <dbReference type="Proteomes" id="UP000272117"/>
    </source>
</evidence>
<reference evidence="1 2" key="1">
    <citation type="submission" date="2018-11" db="EMBL/GenBank/DDBJ databases">
        <title>Rufibacter latericius sp. nov., isolated from water in Baiyang Lake.</title>
        <authorList>
            <person name="Yang Y."/>
        </authorList>
    </citation>
    <scope>NUCLEOTIDE SEQUENCE [LARGE SCALE GENOMIC DNA]</scope>
    <source>
        <strain evidence="1 2">R-22-1c-1</strain>
    </source>
</reference>
<accession>A0A3M9M903</accession>
<organism evidence="1 2">
    <name type="scientific">Rufibacter latericius</name>
    <dbReference type="NCBI Taxonomy" id="2487040"/>
    <lineage>
        <taxon>Bacteria</taxon>
        <taxon>Pseudomonadati</taxon>
        <taxon>Bacteroidota</taxon>
        <taxon>Cytophagia</taxon>
        <taxon>Cytophagales</taxon>
        <taxon>Hymenobacteraceae</taxon>
        <taxon>Rufibacter</taxon>
    </lineage>
</organism>
<name>A0A3M9M903_9BACT</name>
<dbReference type="Gene3D" id="2.160.20.10">
    <property type="entry name" value="Single-stranded right-handed beta-helix, Pectin lyase-like"/>
    <property type="match status" value="1"/>
</dbReference>
<dbReference type="AlphaFoldDB" id="A0A3M9M903"/>
<evidence type="ECO:0008006" key="3">
    <source>
        <dbReference type="Google" id="ProtNLM"/>
    </source>
</evidence>
<gene>
    <name evidence="1" type="ORF">EFB08_23185</name>
</gene>
<proteinExistence type="predicted"/>
<evidence type="ECO:0000313" key="1">
    <source>
        <dbReference type="EMBL" id="RNI22039.1"/>
    </source>
</evidence>
<dbReference type="Proteomes" id="UP000272117">
    <property type="component" value="Unassembled WGS sequence"/>
</dbReference>
<dbReference type="InterPro" id="IPR011050">
    <property type="entry name" value="Pectin_lyase_fold/virulence"/>
</dbReference>
<protein>
    <recommendedName>
        <fullName evidence="3">DUF1565 domain-containing protein</fullName>
    </recommendedName>
</protein>
<dbReference type="SUPFAM" id="SSF51126">
    <property type="entry name" value="Pectin lyase-like"/>
    <property type="match status" value="1"/>
</dbReference>
<dbReference type="EMBL" id="RJJD01000023">
    <property type="protein sequence ID" value="RNI22039.1"/>
    <property type="molecule type" value="Genomic_DNA"/>
</dbReference>
<comment type="caution">
    <text evidence="1">The sequence shown here is derived from an EMBL/GenBank/DDBJ whole genome shotgun (WGS) entry which is preliminary data.</text>
</comment>